<protein>
    <recommendedName>
        <fullName evidence="19">Signal transduction histidine-protein kinase/phosphatase MprB</fullName>
        <ecNumber evidence="5">2.7.13.3</ecNumber>
    </recommendedName>
    <alternativeName>
        <fullName evidence="20">Mycobacterial persistence regulator B</fullName>
    </alternativeName>
</protein>
<keyword evidence="26" id="KW-1185">Reference proteome</keyword>
<reference evidence="26" key="1">
    <citation type="journal article" date="2019" name="Int. J. Syst. Evol. Microbiol.">
        <title>The Global Catalogue of Microorganisms (GCM) 10K type strain sequencing project: providing services to taxonomists for standard genome sequencing and annotation.</title>
        <authorList>
            <consortium name="The Broad Institute Genomics Platform"/>
            <consortium name="The Broad Institute Genome Sequencing Center for Infectious Disease"/>
            <person name="Wu L."/>
            <person name="Ma J."/>
        </authorList>
    </citation>
    <scope>NUCLEOTIDE SEQUENCE [LARGE SCALE GENOMIC DNA]</scope>
    <source>
        <strain evidence="26">KCTC 23701</strain>
    </source>
</reference>
<evidence type="ECO:0000313" key="25">
    <source>
        <dbReference type="EMBL" id="GHD68528.1"/>
    </source>
</evidence>
<evidence type="ECO:0000256" key="11">
    <source>
        <dbReference type="ARBA" id="ARBA00022801"/>
    </source>
</evidence>
<dbReference type="InterPro" id="IPR005467">
    <property type="entry name" value="His_kinase_dom"/>
</dbReference>
<evidence type="ECO:0000256" key="6">
    <source>
        <dbReference type="ARBA" id="ARBA00022475"/>
    </source>
</evidence>
<dbReference type="SMART" id="SM00388">
    <property type="entry name" value="HisKA"/>
    <property type="match status" value="1"/>
</dbReference>
<evidence type="ECO:0000256" key="18">
    <source>
        <dbReference type="ARBA" id="ARBA00023211"/>
    </source>
</evidence>
<comment type="cofactor">
    <cofactor evidence="2">
        <name>Mn(2+)</name>
        <dbReference type="ChEBI" id="CHEBI:29035"/>
    </cofactor>
</comment>
<dbReference type="InterPro" id="IPR003594">
    <property type="entry name" value="HATPase_dom"/>
</dbReference>
<keyword evidence="22" id="KW-1133">Transmembrane helix</keyword>
<evidence type="ECO:0000256" key="9">
    <source>
        <dbReference type="ARBA" id="ARBA00022741"/>
    </source>
</evidence>
<keyword evidence="16" id="KW-0346">Stress response</keyword>
<dbReference type="SMART" id="SM00304">
    <property type="entry name" value="HAMP"/>
    <property type="match status" value="1"/>
</dbReference>
<dbReference type="Proteomes" id="UP000604737">
    <property type="component" value="Unassembled WGS sequence"/>
</dbReference>
<keyword evidence="12" id="KW-0067">ATP-binding</keyword>
<dbReference type="PROSITE" id="PS50885">
    <property type="entry name" value="HAMP"/>
    <property type="match status" value="1"/>
</dbReference>
<gene>
    <name evidence="25" type="ORF">GCM10007350_34040</name>
</gene>
<dbReference type="PROSITE" id="PS50109">
    <property type="entry name" value="HIS_KIN"/>
    <property type="match status" value="1"/>
</dbReference>
<dbReference type="InterPro" id="IPR036890">
    <property type="entry name" value="HATPase_C_sf"/>
</dbReference>
<keyword evidence="7" id="KW-0597">Phosphoprotein</keyword>
<dbReference type="EMBL" id="BMYO01000010">
    <property type="protein sequence ID" value="GHD68528.1"/>
    <property type="molecule type" value="Genomic_DNA"/>
</dbReference>
<keyword evidence="22" id="KW-0812">Transmembrane</keyword>
<sequence>MPTLTKPTFRQLLLLAFVLAAALLSATSLRALSILEQTAVQSRSLSDAAVRQTEAVERLNERTQLFERSLRQFLVLDDASFLLRARQSHQDATEAVQWLAANAGGDAALATSLRDWTRLGETVGAALGRDLLRDRGLQATVFEQIVRLRSLNEQIAQESRHELERRNDALLDELDRERRNIAVMVAVAIGAAALIALALAGWLARPLAQIEAAIHRLGEGRLEAPIAVRRGPADLRRLGVQLDWLRLRLAELDADKARFVSHVSHELKTPLASLREGVALLEDEVPGVLNTGQREVVDILANNVAALQRQIEDLLRYHAMHFSARALVRVPIDLQALIASVIEAQRLQWQALALTVGVEGGAPAFDGDADKLGAVIGNLLSNAIRFSPRGGAIRFVLARTDGATMLDCIDQGPGVADADAARIFQPFVQGERQPGGARRGSGLGLSIVSEYLAAHGGRIVLLPSAKGAHFRIELPDESTETT</sequence>
<evidence type="ECO:0000256" key="15">
    <source>
        <dbReference type="ARBA" id="ARBA00023012"/>
    </source>
</evidence>
<organism evidence="25 26">
    <name type="scientific">Jeongeupia chitinilytica</name>
    <dbReference type="NCBI Taxonomy" id="1041641"/>
    <lineage>
        <taxon>Bacteria</taxon>
        <taxon>Pseudomonadati</taxon>
        <taxon>Pseudomonadota</taxon>
        <taxon>Betaproteobacteria</taxon>
        <taxon>Neisseriales</taxon>
        <taxon>Chitinibacteraceae</taxon>
        <taxon>Jeongeupia</taxon>
    </lineage>
</organism>
<proteinExistence type="predicted"/>
<keyword evidence="8" id="KW-0808">Transferase</keyword>
<keyword evidence="11" id="KW-0378">Hydrolase</keyword>
<dbReference type="InterPro" id="IPR003660">
    <property type="entry name" value="HAMP_dom"/>
</dbReference>
<evidence type="ECO:0000256" key="16">
    <source>
        <dbReference type="ARBA" id="ARBA00023016"/>
    </source>
</evidence>
<feature type="domain" description="HAMP" evidence="24">
    <location>
        <begin position="201"/>
        <end position="254"/>
    </location>
</feature>
<evidence type="ECO:0000256" key="5">
    <source>
        <dbReference type="ARBA" id="ARBA00012438"/>
    </source>
</evidence>
<keyword evidence="15" id="KW-0902">Two-component regulatory system</keyword>
<evidence type="ECO:0000256" key="14">
    <source>
        <dbReference type="ARBA" id="ARBA00022912"/>
    </source>
</evidence>
<dbReference type="EC" id="2.7.13.3" evidence="5"/>
<feature type="domain" description="Histidine kinase" evidence="23">
    <location>
        <begin position="262"/>
        <end position="478"/>
    </location>
</feature>
<dbReference type="Pfam" id="PF00672">
    <property type="entry name" value="HAMP"/>
    <property type="match status" value="1"/>
</dbReference>
<comment type="catalytic activity">
    <reaction evidence="1">
        <text>ATP + protein L-histidine = ADP + protein N-phospho-L-histidine.</text>
        <dbReference type="EC" id="2.7.13.3"/>
    </reaction>
</comment>
<evidence type="ECO:0000259" key="24">
    <source>
        <dbReference type="PROSITE" id="PS50885"/>
    </source>
</evidence>
<dbReference type="InterPro" id="IPR050980">
    <property type="entry name" value="2C_sensor_his_kinase"/>
</dbReference>
<evidence type="ECO:0000256" key="19">
    <source>
        <dbReference type="ARBA" id="ARBA00040454"/>
    </source>
</evidence>
<evidence type="ECO:0000256" key="3">
    <source>
        <dbReference type="ARBA" id="ARBA00001946"/>
    </source>
</evidence>
<evidence type="ECO:0000313" key="26">
    <source>
        <dbReference type="Proteomes" id="UP000604737"/>
    </source>
</evidence>
<dbReference type="PRINTS" id="PR00344">
    <property type="entry name" value="BCTRLSENSOR"/>
</dbReference>
<keyword evidence="22" id="KW-0472">Membrane</keyword>
<evidence type="ECO:0000256" key="8">
    <source>
        <dbReference type="ARBA" id="ARBA00022679"/>
    </source>
</evidence>
<keyword evidence="6" id="KW-1003">Cell membrane</keyword>
<keyword evidence="10 25" id="KW-0418">Kinase</keyword>
<evidence type="ECO:0000256" key="1">
    <source>
        <dbReference type="ARBA" id="ARBA00000085"/>
    </source>
</evidence>
<dbReference type="SUPFAM" id="SSF55874">
    <property type="entry name" value="ATPase domain of HSP90 chaperone/DNA topoisomerase II/histidine kinase"/>
    <property type="match status" value="1"/>
</dbReference>
<comment type="cofactor">
    <cofactor evidence="3">
        <name>Mg(2+)</name>
        <dbReference type="ChEBI" id="CHEBI:18420"/>
    </cofactor>
</comment>
<keyword evidence="14" id="KW-0904">Protein phosphatase</keyword>
<dbReference type="SMART" id="SM00387">
    <property type="entry name" value="HATPase_c"/>
    <property type="match status" value="1"/>
</dbReference>
<dbReference type="Pfam" id="PF00512">
    <property type="entry name" value="HisKA"/>
    <property type="match status" value="1"/>
</dbReference>
<evidence type="ECO:0000259" key="23">
    <source>
        <dbReference type="PROSITE" id="PS50109"/>
    </source>
</evidence>
<evidence type="ECO:0000256" key="17">
    <source>
        <dbReference type="ARBA" id="ARBA00023026"/>
    </source>
</evidence>
<dbReference type="SUPFAM" id="SSF47384">
    <property type="entry name" value="Homodimeric domain of signal transducing histidine kinase"/>
    <property type="match status" value="1"/>
</dbReference>
<dbReference type="Gene3D" id="1.10.287.130">
    <property type="match status" value="1"/>
</dbReference>
<evidence type="ECO:0000256" key="4">
    <source>
        <dbReference type="ARBA" id="ARBA00004651"/>
    </source>
</evidence>
<accession>A0ABQ3H3G6</accession>
<dbReference type="Gene3D" id="3.30.565.10">
    <property type="entry name" value="Histidine kinase-like ATPase, C-terminal domain"/>
    <property type="match status" value="1"/>
</dbReference>
<dbReference type="GO" id="GO:0016301">
    <property type="term" value="F:kinase activity"/>
    <property type="evidence" value="ECO:0007669"/>
    <property type="project" value="UniProtKB-KW"/>
</dbReference>
<keyword evidence="21" id="KW-0175">Coiled coil</keyword>
<dbReference type="Pfam" id="PF02518">
    <property type="entry name" value="HATPase_c"/>
    <property type="match status" value="1"/>
</dbReference>
<comment type="caution">
    <text evidence="25">The sequence shown here is derived from an EMBL/GenBank/DDBJ whole genome shotgun (WGS) entry which is preliminary data.</text>
</comment>
<keyword evidence="13" id="KW-0460">Magnesium</keyword>
<dbReference type="Gene3D" id="6.10.340.10">
    <property type="match status" value="1"/>
</dbReference>
<evidence type="ECO:0000256" key="20">
    <source>
        <dbReference type="ARBA" id="ARBA00041776"/>
    </source>
</evidence>
<dbReference type="CDD" id="cd00082">
    <property type="entry name" value="HisKA"/>
    <property type="match status" value="1"/>
</dbReference>
<dbReference type="InterPro" id="IPR003661">
    <property type="entry name" value="HisK_dim/P_dom"/>
</dbReference>
<comment type="subcellular location">
    <subcellularLocation>
        <location evidence="4">Cell membrane</location>
        <topology evidence="4">Multi-pass membrane protein</topology>
    </subcellularLocation>
</comment>
<dbReference type="RefSeq" id="WP_189462155.1">
    <property type="nucleotide sequence ID" value="NZ_BMYO01000010.1"/>
</dbReference>
<dbReference type="InterPro" id="IPR036097">
    <property type="entry name" value="HisK_dim/P_sf"/>
</dbReference>
<dbReference type="PANTHER" id="PTHR44936:SF9">
    <property type="entry name" value="SENSOR PROTEIN CREC"/>
    <property type="match status" value="1"/>
</dbReference>
<evidence type="ECO:0000256" key="22">
    <source>
        <dbReference type="SAM" id="Phobius"/>
    </source>
</evidence>
<evidence type="ECO:0000256" key="7">
    <source>
        <dbReference type="ARBA" id="ARBA00022553"/>
    </source>
</evidence>
<feature type="coiled-coil region" evidence="21">
    <location>
        <begin position="153"/>
        <end position="180"/>
    </location>
</feature>
<keyword evidence="18" id="KW-0464">Manganese</keyword>
<dbReference type="InterPro" id="IPR004358">
    <property type="entry name" value="Sig_transdc_His_kin-like_C"/>
</dbReference>
<evidence type="ECO:0000256" key="10">
    <source>
        <dbReference type="ARBA" id="ARBA00022777"/>
    </source>
</evidence>
<dbReference type="PANTHER" id="PTHR44936">
    <property type="entry name" value="SENSOR PROTEIN CREC"/>
    <property type="match status" value="1"/>
</dbReference>
<feature type="transmembrane region" description="Helical" evidence="22">
    <location>
        <begin position="181"/>
        <end position="204"/>
    </location>
</feature>
<evidence type="ECO:0000256" key="12">
    <source>
        <dbReference type="ARBA" id="ARBA00022840"/>
    </source>
</evidence>
<keyword evidence="17" id="KW-0843">Virulence</keyword>
<evidence type="ECO:0000256" key="13">
    <source>
        <dbReference type="ARBA" id="ARBA00022842"/>
    </source>
</evidence>
<evidence type="ECO:0000256" key="2">
    <source>
        <dbReference type="ARBA" id="ARBA00001936"/>
    </source>
</evidence>
<name>A0ABQ3H3G6_9NEIS</name>
<evidence type="ECO:0000256" key="21">
    <source>
        <dbReference type="SAM" id="Coils"/>
    </source>
</evidence>
<keyword evidence="9" id="KW-0547">Nucleotide-binding</keyword>